<sequence>MIVDDLYKPGIEDFYESYSELSDSKYVANLFKAIKEHGDNGTLSDLNLTKFDFASIRGAMIIVLMSRQDFGNVGATNYMLSVRTGMHIDCDEDREVAALVDGVVG</sequence>
<evidence type="ECO:0000313" key="1">
    <source>
        <dbReference type="EMBL" id="OUP70626.1"/>
    </source>
</evidence>
<proteinExistence type="predicted"/>
<reference evidence="2" key="1">
    <citation type="submission" date="2017-04" db="EMBL/GenBank/DDBJ databases">
        <title>Function of individual gut microbiota members based on whole genome sequencing of pure cultures obtained from chicken caecum.</title>
        <authorList>
            <person name="Medvecky M."/>
            <person name="Cejkova D."/>
            <person name="Polansky O."/>
            <person name="Karasova D."/>
            <person name="Kubasova T."/>
            <person name="Cizek A."/>
            <person name="Rychlik I."/>
        </authorList>
    </citation>
    <scope>NUCLEOTIDE SEQUENCE [LARGE SCALE GENOMIC DNA]</scope>
    <source>
        <strain evidence="2">An175</strain>
    </source>
</reference>
<evidence type="ECO:0000313" key="2">
    <source>
        <dbReference type="Proteomes" id="UP000196386"/>
    </source>
</evidence>
<dbReference type="EMBL" id="NFKP01000003">
    <property type="protein sequence ID" value="OUP70626.1"/>
    <property type="molecule type" value="Genomic_DNA"/>
</dbReference>
<name>A0A1Y4MPI0_9FIRM</name>
<accession>A0A1Y4MPI0</accession>
<gene>
    <name evidence="1" type="ORF">B5F11_04070</name>
</gene>
<dbReference type="Proteomes" id="UP000196386">
    <property type="component" value="Unassembled WGS sequence"/>
</dbReference>
<organism evidence="1 2">
    <name type="scientific">Anaerotruncus colihominis</name>
    <dbReference type="NCBI Taxonomy" id="169435"/>
    <lineage>
        <taxon>Bacteria</taxon>
        <taxon>Bacillati</taxon>
        <taxon>Bacillota</taxon>
        <taxon>Clostridia</taxon>
        <taxon>Eubacteriales</taxon>
        <taxon>Oscillospiraceae</taxon>
        <taxon>Anaerotruncus</taxon>
    </lineage>
</organism>
<dbReference type="RefSeq" id="WP_087299764.1">
    <property type="nucleotide sequence ID" value="NZ_NFKP01000003.1"/>
</dbReference>
<dbReference type="AlphaFoldDB" id="A0A1Y4MPI0"/>
<comment type="caution">
    <text evidence="1">The sequence shown here is derived from an EMBL/GenBank/DDBJ whole genome shotgun (WGS) entry which is preliminary data.</text>
</comment>
<protein>
    <submittedName>
        <fullName evidence="1">Uncharacterized protein</fullName>
    </submittedName>
</protein>